<evidence type="ECO:0000256" key="1">
    <source>
        <dbReference type="SAM" id="MobiDB-lite"/>
    </source>
</evidence>
<comment type="caution">
    <text evidence="2">The sequence shown here is derived from an EMBL/GenBank/DDBJ whole genome shotgun (WGS) entry which is preliminary data.</text>
</comment>
<protein>
    <recommendedName>
        <fullName evidence="4">Sulfatase</fullName>
    </recommendedName>
</protein>
<dbReference type="Proteomes" id="UP000317977">
    <property type="component" value="Unassembled WGS sequence"/>
</dbReference>
<name>A0A5C6F882_9BACT</name>
<feature type="compositionally biased region" description="Basic and acidic residues" evidence="1">
    <location>
        <begin position="419"/>
        <end position="428"/>
    </location>
</feature>
<organism evidence="2 3">
    <name type="scientific">Rubripirellula reticaptiva</name>
    <dbReference type="NCBI Taxonomy" id="2528013"/>
    <lineage>
        <taxon>Bacteria</taxon>
        <taxon>Pseudomonadati</taxon>
        <taxon>Planctomycetota</taxon>
        <taxon>Planctomycetia</taxon>
        <taxon>Pirellulales</taxon>
        <taxon>Pirellulaceae</taxon>
        <taxon>Rubripirellula</taxon>
    </lineage>
</organism>
<evidence type="ECO:0000313" key="2">
    <source>
        <dbReference type="EMBL" id="TWU57953.1"/>
    </source>
</evidence>
<feature type="compositionally biased region" description="Low complexity" evidence="1">
    <location>
        <begin position="11"/>
        <end position="25"/>
    </location>
</feature>
<gene>
    <name evidence="2" type="ORF">Poly59_08620</name>
</gene>
<sequence>MSRLRGKIRASLPPSSPNDSPVSDSTASDHGRLTKPLIVLSFDALATAAIGCYGSSWNQTPAIDTIATGGCVWDRWIATNDDSAAVLRRWFDGGDNSWADAWRGSGAVDLITDDSSIAADAKCFDRVTTLPPQATQQDAQPADEIETTQLASVIAAAVERDAEDEPWSVMWLHSNFLSTRWDAPRSLFPIDEIELLAHEADEEEVELIGNTEPARLVEPTLPIFETVTVPKLSLADSSDPDLVTSWMRTYGCQVRLIDLMIEILLQSISADDPQLIVVGTGGFSLGQNGWIGRGCGPLRSPEIRVPMIISDIGPIRMPQPSSDVAMTDILRDLSCGASPWASPKAWAARPSDVEIKTVSDRVEMAATTSSWFFVRDQDASEHLFLKPDDVEDFNDVGRLRLDVIDDFNGANTEDNSNNDDDKKETSPI</sequence>
<dbReference type="AlphaFoldDB" id="A0A5C6F882"/>
<dbReference type="InterPro" id="IPR017850">
    <property type="entry name" value="Alkaline_phosphatase_core_sf"/>
</dbReference>
<dbReference type="EMBL" id="SJPX01000001">
    <property type="protein sequence ID" value="TWU57953.1"/>
    <property type="molecule type" value="Genomic_DNA"/>
</dbReference>
<feature type="region of interest" description="Disordered" evidence="1">
    <location>
        <begin position="407"/>
        <end position="428"/>
    </location>
</feature>
<proteinExistence type="predicted"/>
<dbReference type="SUPFAM" id="SSF53649">
    <property type="entry name" value="Alkaline phosphatase-like"/>
    <property type="match status" value="1"/>
</dbReference>
<evidence type="ECO:0008006" key="4">
    <source>
        <dbReference type="Google" id="ProtNLM"/>
    </source>
</evidence>
<feature type="region of interest" description="Disordered" evidence="1">
    <location>
        <begin position="1"/>
        <end position="29"/>
    </location>
</feature>
<keyword evidence="3" id="KW-1185">Reference proteome</keyword>
<evidence type="ECO:0000313" key="3">
    <source>
        <dbReference type="Proteomes" id="UP000317977"/>
    </source>
</evidence>
<accession>A0A5C6F882</accession>
<reference evidence="2 3" key="1">
    <citation type="submission" date="2019-02" db="EMBL/GenBank/DDBJ databases">
        <title>Deep-cultivation of Planctomycetes and their phenomic and genomic characterization uncovers novel biology.</title>
        <authorList>
            <person name="Wiegand S."/>
            <person name="Jogler M."/>
            <person name="Boedeker C."/>
            <person name="Pinto D."/>
            <person name="Vollmers J."/>
            <person name="Rivas-Marin E."/>
            <person name="Kohn T."/>
            <person name="Peeters S.H."/>
            <person name="Heuer A."/>
            <person name="Rast P."/>
            <person name="Oberbeckmann S."/>
            <person name="Bunk B."/>
            <person name="Jeske O."/>
            <person name="Meyerdierks A."/>
            <person name="Storesund J.E."/>
            <person name="Kallscheuer N."/>
            <person name="Luecker S."/>
            <person name="Lage O.M."/>
            <person name="Pohl T."/>
            <person name="Merkel B.J."/>
            <person name="Hornburger P."/>
            <person name="Mueller R.-W."/>
            <person name="Bruemmer F."/>
            <person name="Labrenz M."/>
            <person name="Spormann A.M."/>
            <person name="Op Den Camp H."/>
            <person name="Overmann J."/>
            <person name="Amann R."/>
            <person name="Jetten M.S.M."/>
            <person name="Mascher T."/>
            <person name="Medema M.H."/>
            <person name="Devos D.P."/>
            <person name="Kaster A.-K."/>
            <person name="Ovreas L."/>
            <person name="Rohde M."/>
            <person name="Galperin M.Y."/>
            <person name="Jogler C."/>
        </authorList>
    </citation>
    <scope>NUCLEOTIDE SEQUENCE [LARGE SCALE GENOMIC DNA]</scope>
    <source>
        <strain evidence="2 3">Poly59</strain>
    </source>
</reference>
<dbReference type="Gene3D" id="3.40.720.10">
    <property type="entry name" value="Alkaline Phosphatase, subunit A"/>
    <property type="match status" value="1"/>
</dbReference>